<evidence type="ECO:0000256" key="2">
    <source>
        <dbReference type="ARBA" id="ARBA00022723"/>
    </source>
</evidence>
<gene>
    <name evidence="6" type="ORF">IFM89_014667</name>
</gene>
<dbReference type="EMBL" id="JADFTS010000006">
    <property type="protein sequence ID" value="KAF9600961.1"/>
    <property type="molecule type" value="Genomic_DNA"/>
</dbReference>
<feature type="domain" description="Terpene synthase metal-binding" evidence="5">
    <location>
        <begin position="151"/>
        <end position="210"/>
    </location>
</feature>
<dbReference type="InterPro" id="IPR008930">
    <property type="entry name" value="Terpenoid_cyclase/PrenylTrfase"/>
</dbReference>
<dbReference type="Pfam" id="PF03936">
    <property type="entry name" value="Terpene_synth_C"/>
    <property type="match status" value="1"/>
</dbReference>
<dbReference type="GO" id="GO:0016114">
    <property type="term" value="P:terpenoid biosynthetic process"/>
    <property type="evidence" value="ECO:0007669"/>
    <property type="project" value="InterPro"/>
</dbReference>
<sequence>ILRVGHNTTPRLCVDADVFNCFKDDSGQFKSSLHEDIKGMLSFNDASHLAFEGEDILDEAKYLTTTYVKEIKTPIGTSLSLPKLVSHSLELPPQWRIQRLEARWYTEVCMKEGDIDHDLLKFAILNFNMVQETHQNDLKDMSRWWKDLGLGSHPKLSFARDRLMECFFWTTGVIGDPRFYYCTKWYTKLNTMVTTIDDVYGTLDELTLLREQDITKEALECLGSCPNVIRSSSMILRLSDDLGTSKAKEYFEKAAENEEAGGHYNLGVLYLKGIGVKKDAKMACTYFIEAANGWSTKGIFPIGKNVPYRDRA</sequence>
<dbReference type="Pfam" id="PF08238">
    <property type="entry name" value="Sel1"/>
    <property type="match status" value="2"/>
</dbReference>
<keyword evidence="3" id="KW-0460">Magnesium</keyword>
<keyword evidence="7" id="KW-1185">Reference proteome</keyword>
<dbReference type="InterPro" id="IPR050148">
    <property type="entry name" value="Terpene_synthase-like"/>
</dbReference>
<dbReference type="SUPFAM" id="SSF81901">
    <property type="entry name" value="HCP-like"/>
    <property type="match status" value="1"/>
</dbReference>
<proteinExistence type="predicted"/>
<dbReference type="GO" id="GO:0000287">
    <property type="term" value="F:magnesium ion binding"/>
    <property type="evidence" value="ECO:0007669"/>
    <property type="project" value="InterPro"/>
</dbReference>
<comment type="caution">
    <text evidence="6">The sequence shown here is derived from an EMBL/GenBank/DDBJ whole genome shotgun (WGS) entry which is preliminary data.</text>
</comment>
<feature type="non-terminal residue" evidence="6">
    <location>
        <position position="312"/>
    </location>
</feature>
<accession>A0A835HJU1</accession>
<dbReference type="PANTHER" id="PTHR31225">
    <property type="entry name" value="OS04G0344100 PROTEIN-RELATED"/>
    <property type="match status" value="1"/>
</dbReference>
<dbReference type="InterPro" id="IPR008949">
    <property type="entry name" value="Isoprenoid_synthase_dom_sf"/>
</dbReference>
<dbReference type="AlphaFoldDB" id="A0A835HJU1"/>
<evidence type="ECO:0000259" key="5">
    <source>
        <dbReference type="Pfam" id="PF03936"/>
    </source>
</evidence>
<dbReference type="SMART" id="SM00671">
    <property type="entry name" value="SEL1"/>
    <property type="match status" value="1"/>
</dbReference>
<dbReference type="GO" id="GO:0010333">
    <property type="term" value="F:terpene synthase activity"/>
    <property type="evidence" value="ECO:0007669"/>
    <property type="project" value="InterPro"/>
</dbReference>
<dbReference type="OrthoDB" id="27934at2759"/>
<dbReference type="SUPFAM" id="SSF48239">
    <property type="entry name" value="Terpenoid cyclases/Protein prenyltransferases"/>
    <property type="match status" value="1"/>
</dbReference>
<evidence type="ECO:0000313" key="6">
    <source>
        <dbReference type="EMBL" id="KAF9600961.1"/>
    </source>
</evidence>
<protein>
    <submittedName>
        <fullName evidence="6">Uncharacterized protein</fullName>
    </submittedName>
</protein>
<evidence type="ECO:0000256" key="1">
    <source>
        <dbReference type="ARBA" id="ARBA00001946"/>
    </source>
</evidence>
<dbReference type="InterPro" id="IPR006597">
    <property type="entry name" value="Sel1-like"/>
</dbReference>
<dbReference type="PANTHER" id="PTHR31225:SF252">
    <property type="entry name" value="TERPENE SYNTHASE 12-RELATED"/>
    <property type="match status" value="1"/>
</dbReference>
<evidence type="ECO:0000259" key="4">
    <source>
        <dbReference type="Pfam" id="PF01397"/>
    </source>
</evidence>
<dbReference type="Pfam" id="PF01397">
    <property type="entry name" value="Terpene_synth"/>
    <property type="match status" value="1"/>
</dbReference>
<reference evidence="6 7" key="1">
    <citation type="submission" date="2020-10" db="EMBL/GenBank/DDBJ databases">
        <title>The Coptis chinensis genome and diversification of protoberbering-type alkaloids.</title>
        <authorList>
            <person name="Wang B."/>
            <person name="Shu S."/>
            <person name="Song C."/>
            <person name="Liu Y."/>
        </authorList>
    </citation>
    <scope>NUCLEOTIDE SEQUENCE [LARGE SCALE GENOMIC DNA]</scope>
    <source>
        <strain evidence="6">HL-2020</strain>
        <tissue evidence="6">Leaf</tissue>
    </source>
</reference>
<organism evidence="6 7">
    <name type="scientific">Coptis chinensis</name>
    <dbReference type="NCBI Taxonomy" id="261450"/>
    <lineage>
        <taxon>Eukaryota</taxon>
        <taxon>Viridiplantae</taxon>
        <taxon>Streptophyta</taxon>
        <taxon>Embryophyta</taxon>
        <taxon>Tracheophyta</taxon>
        <taxon>Spermatophyta</taxon>
        <taxon>Magnoliopsida</taxon>
        <taxon>Ranunculales</taxon>
        <taxon>Ranunculaceae</taxon>
        <taxon>Coptidoideae</taxon>
        <taxon>Coptis</taxon>
    </lineage>
</organism>
<dbReference type="Proteomes" id="UP000631114">
    <property type="component" value="Unassembled WGS sequence"/>
</dbReference>
<dbReference type="SUPFAM" id="SSF48576">
    <property type="entry name" value="Terpenoid synthases"/>
    <property type="match status" value="1"/>
</dbReference>
<dbReference type="InterPro" id="IPR005630">
    <property type="entry name" value="Terpene_synthase_metal-bd"/>
</dbReference>
<name>A0A835HJU1_9MAGN</name>
<comment type="cofactor">
    <cofactor evidence="1">
        <name>Mg(2+)</name>
        <dbReference type="ChEBI" id="CHEBI:18420"/>
    </cofactor>
</comment>
<evidence type="ECO:0000313" key="7">
    <source>
        <dbReference type="Proteomes" id="UP000631114"/>
    </source>
</evidence>
<feature type="domain" description="Terpene synthase N-terminal" evidence="4">
    <location>
        <begin position="14"/>
        <end position="89"/>
    </location>
</feature>
<dbReference type="Gene3D" id="1.50.10.130">
    <property type="entry name" value="Terpene synthase, N-terminal domain"/>
    <property type="match status" value="1"/>
</dbReference>
<dbReference type="Gene3D" id="1.25.40.10">
    <property type="entry name" value="Tetratricopeptide repeat domain"/>
    <property type="match status" value="1"/>
</dbReference>
<evidence type="ECO:0000256" key="3">
    <source>
        <dbReference type="ARBA" id="ARBA00022842"/>
    </source>
</evidence>
<dbReference type="Gene3D" id="1.10.600.10">
    <property type="entry name" value="Farnesyl Diphosphate Synthase"/>
    <property type="match status" value="1"/>
</dbReference>
<keyword evidence="2" id="KW-0479">Metal-binding</keyword>
<dbReference type="InterPro" id="IPR036965">
    <property type="entry name" value="Terpene_synth_N_sf"/>
</dbReference>
<dbReference type="InterPro" id="IPR001906">
    <property type="entry name" value="Terpene_synth_N"/>
</dbReference>
<dbReference type="InterPro" id="IPR011990">
    <property type="entry name" value="TPR-like_helical_dom_sf"/>
</dbReference>